<dbReference type="EMBL" id="JASBWR010000002">
    <property type="protein sequence ID" value="KAJ9113396.1"/>
    <property type="molecule type" value="Genomic_DNA"/>
</dbReference>
<protein>
    <submittedName>
        <fullName evidence="1">Uncharacterized protein</fullName>
    </submittedName>
</protein>
<gene>
    <name evidence="1" type="ORF">QFC19_000316</name>
</gene>
<evidence type="ECO:0000313" key="2">
    <source>
        <dbReference type="Proteomes" id="UP001241377"/>
    </source>
</evidence>
<accession>A0ACC2WRD0</accession>
<dbReference type="Proteomes" id="UP001241377">
    <property type="component" value="Unassembled WGS sequence"/>
</dbReference>
<keyword evidence="2" id="KW-1185">Reference proteome</keyword>
<evidence type="ECO:0000313" key="1">
    <source>
        <dbReference type="EMBL" id="KAJ9113396.1"/>
    </source>
</evidence>
<reference evidence="1" key="1">
    <citation type="submission" date="2023-04" db="EMBL/GenBank/DDBJ databases">
        <title>Draft Genome sequencing of Naganishia species isolated from polar environments using Oxford Nanopore Technology.</title>
        <authorList>
            <person name="Leo P."/>
            <person name="Venkateswaran K."/>
        </authorList>
    </citation>
    <scope>NUCLEOTIDE SEQUENCE</scope>
    <source>
        <strain evidence="1">MNA-CCFEE 5261</strain>
    </source>
</reference>
<proteinExistence type="predicted"/>
<organism evidence="1 2">
    <name type="scientific">Naganishia cerealis</name>
    <dbReference type="NCBI Taxonomy" id="610337"/>
    <lineage>
        <taxon>Eukaryota</taxon>
        <taxon>Fungi</taxon>
        <taxon>Dikarya</taxon>
        <taxon>Basidiomycota</taxon>
        <taxon>Agaricomycotina</taxon>
        <taxon>Tremellomycetes</taxon>
        <taxon>Filobasidiales</taxon>
        <taxon>Filobasidiaceae</taxon>
        <taxon>Naganishia</taxon>
    </lineage>
</organism>
<sequence length="927" mass="102648">MSSLQVLTLGSNPNLAFYAWRLQNTGACSVSIVNPSIDAGSINWSSSAFGKANQYHPYRCSQTLTQIVKGSIKFDIAIICCSSLQDFQSSCASLLPYLSDEAIVLVESTGYVNLEPFVSSALPSRLNIRVGSIMNESDVKQLSPNHFVHQVRAEDNRIYLGTATNKLLASAPSFKRCFKLFQLAQEDSNGALALLKSTNPNEFMTYQWKLALPRIVFSPLSIIFETEFPQGLAAQILCKPLITGIINECFKIIKKMDCKLVKGFENEQNLMKNWSRCYPSVPDNADLIQSPSLFYKFYHRLDMELDLLLLQPILLGDDHGVKTPYLENLYSTMCQLNRLNSENSESIFFVRKTPGFNNARMNQLDADFDAKLSEFNALNEQVQQLELKKASITSYISEKDHRKNVLESELSDLNHRLESLKVDVHQQQKSYETKKRELEEYNVNHQRRVSELIAKEEELQKQNQKLAAQSTGPKVPELPHKLPHSKVANGKSPRKSNPRDSTMTVPNENLRDLADIALYGAALNGELQPRSQDTFMSAEEVGNYNNGTAREQDQSQPAHNNSIPGSFPHDEQPVQPQFSGYQNDPRYQEFRYQGQRGQEQRIDRAQSLGVDTRLNQQHGMNGHVPNLPNGYQQSPMDQHPPHGLPANGMPPNALPPNLRVNSIGGMPKQYTGPPQGPPQGYVKQRQQSIPNSYSYYDQQKAFPPQNSGQYHGQYQSHYQGPPPNFQYNQPPPGFPSYNEPSFQYAAPIDPGVESRFKTQLRRPNRRSALPQMGTAGLEVGGRGGMPGANPQPVNKHRSMQPMAPQHLGRASYGGYGIAGGMPGGASVGASGAPAGPTGLAPQHTHQQPPRAASSQQFLQLPNSNVSSTSSMNTGDTPKTSDEGSNGVRLQVPVADANAKPLGGLSSANKDTWDSSPKKKKGLFGKKK</sequence>
<comment type="caution">
    <text evidence="1">The sequence shown here is derived from an EMBL/GenBank/DDBJ whole genome shotgun (WGS) entry which is preliminary data.</text>
</comment>
<name>A0ACC2WRD0_9TREE</name>